<dbReference type="InterPro" id="IPR043636">
    <property type="entry name" value="L1_RRM_dom"/>
</dbReference>
<evidence type="ECO:0000313" key="4">
    <source>
        <dbReference type="Proteomes" id="UP000002281"/>
    </source>
</evidence>
<dbReference type="GO" id="GO:1990904">
    <property type="term" value="C:ribonucleoprotein complex"/>
    <property type="evidence" value="ECO:0000318"/>
    <property type="project" value="GO_Central"/>
</dbReference>
<dbReference type="GO" id="GO:0032197">
    <property type="term" value="P:retrotransposition"/>
    <property type="evidence" value="ECO:0000318"/>
    <property type="project" value="GO_Central"/>
</dbReference>
<keyword evidence="4" id="KW-1185">Reference proteome</keyword>
<dbReference type="PANTHER" id="PTHR11505">
    <property type="entry name" value="L1 TRANSPOSABLE ELEMENT-RELATED"/>
    <property type="match status" value="1"/>
</dbReference>
<dbReference type="GO" id="GO:0003727">
    <property type="term" value="F:single-stranded RNA binding"/>
    <property type="evidence" value="ECO:0000318"/>
    <property type="project" value="GO_Central"/>
</dbReference>
<dbReference type="Ensembl" id="ENSECAT00000131213.1">
    <property type="protein sequence ID" value="ENSECAP00000071621.1"/>
    <property type="gene ID" value="ENSECAG00000046637.1"/>
</dbReference>
<evidence type="ECO:0000256" key="1">
    <source>
        <dbReference type="ARBA" id="ARBA00061640"/>
    </source>
</evidence>
<evidence type="ECO:0000259" key="2">
    <source>
        <dbReference type="Pfam" id="PF02994"/>
    </source>
</evidence>
<dbReference type="AlphaFoldDB" id="A0A9L0S670"/>
<comment type="similarity">
    <text evidence="1">Belongs to the transposase 22 family.</text>
</comment>
<dbReference type="FunFam" id="3.30.70.1820:FF:000002">
    <property type="entry name" value="LINE-1 retrotransposable element ORF1 protein"/>
    <property type="match status" value="1"/>
</dbReference>
<dbReference type="GeneTree" id="ENSGT01150000286982"/>
<protein>
    <recommendedName>
        <fullName evidence="2">L1 transposable element RRM domain-containing protein</fullName>
    </recommendedName>
</protein>
<accession>A0A9L0S670</accession>
<dbReference type="InterPro" id="IPR004244">
    <property type="entry name" value="Transposase_22"/>
</dbReference>
<reference evidence="3" key="1">
    <citation type="journal article" date="2009" name="Science">
        <title>Genome sequence, comparative analysis, and population genetics of the domestic horse.</title>
        <authorList>
            <consortium name="Broad Institute Genome Sequencing Platform"/>
            <consortium name="Broad Institute Whole Genome Assembly Team"/>
            <person name="Wade C.M."/>
            <person name="Giulotto E."/>
            <person name="Sigurdsson S."/>
            <person name="Zoli M."/>
            <person name="Gnerre S."/>
            <person name="Imsland F."/>
            <person name="Lear T.L."/>
            <person name="Adelson D.L."/>
            <person name="Bailey E."/>
            <person name="Bellone R.R."/>
            <person name="Bloecker H."/>
            <person name="Distl O."/>
            <person name="Edgar R.C."/>
            <person name="Garber M."/>
            <person name="Leeb T."/>
            <person name="Mauceli E."/>
            <person name="MacLeod J.N."/>
            <person name="Penedo M.C.T."/>
            <person name="Raison J.M."/>
            <person name="Sharpe T."/>
            <person name="Vogel J."/>
            <person name="Andersson L."/>
            <person name="Antczak D.F."/>
            <person name="Biagi T."/>
            <person name="Binns M.M."/>
            <person name="Chowdhary B.P."/>
            <person name="Coleman S.J."/>
            <person name="Della Valle G."/>
            <person name="Fryc S."/>
            <person name="Guerin G."/>
            <person name="Hasegawa T."/>
            <person name="Hill E.W."/>
            <person name="Jurka J."/>
            <person name="Kiialainen A."/>
            <person name="Lindgren G."/>
            <person name="Liu J."/>
            <person name="Magnani E."/>
            <person name="Mickelson J.R."/>
            <person name="Murray J."/>
            <person name="Nergadze S.G."/>
            <person name="Onofrio R."/>
            <person name="Pedroni S."/>
            <person name="Piras M.F."/>
            <person name="Raudsepp T."/>
            <person name="Rocchi M."/>
            <person name="Roeed K.H."/>
            <person name="Ryder O.A."/>
            <person name="Searle S."/>
            <person name="Skow L."/>
            <person name="Swinburne J.E."/>
            <person name="Syvaenen A.C."/>
            <person name="Tozaki T."/>
            <person name="Valberg S.J."/>
            <person name="Vaudin M."/>
            <person name="White J.R."/>
            <person name="Zody M.C."/>
            <person name="Lander E.S."/>
            <person name="Lindblad-Toh K."/>
        </authorList>
    </citation>
    <scope>NUCLEOTIDE SEQUENCE [LARGE SCALE GENOMIC DNA]</scope>
    <source>
        <strain evidence="3">Thoroughbred</strain>
    </source>
</reference>
<proteinExistence type="inferred from homology"/>
<dbReference type="Proteomes" id="UP000002281">
    <property type="component" value="Unplaced"/>
</dbReference>
<feature type="domain" description="L1 transposable element RRM" evidence="2">
    <location>
        <begin position="75"/>
        <end position="160"/>
    </location>
</feature>
<reference evidence="3" key="2">
    <citation type="submission" date="2025-08" db="UniProtKB">
        <authorList>
            <consortium name="Ensembl"/>
        </authorList>
    </citation>
    <scope>IDENTIFICATION</scope>
    <source>
        <strain evidence="3">Thoroughbred</strain>
    </source>
</reference>
<dbReference type="Gene3D" id="3.30.70.1820">
    <property type="entry name" value="L1 transposable element, RRM domain"/>
    <property type="match status" value="1"/>
</dbReference>
<evidence type="ECO:0000313" key="3">
    <source>
        <dbReference type="Ensembl" id="ENSECAP00000071621.1"/>
    </source>
</evidence>
<sequence length="161" mass="18801">MENIKKNESQLKRTIIEMKNSLEGCNSGVDATEEWMSDLDERVEGITQDEHKKRIAKNEDSPRNILDNIKYNKILIIGDPEGEERNKGAESLFEEMIDENFPSWRTETHIQIQEAQRTPNKMNPKKPTPRYSIIKISRIKNKERILKATGERQQVHTKETP</sequence>
<organism evidence="3 4">
    <name type="scientific">Equus caballus</name>
    <name type="common">Horse</name>
    <dbReference type="NCBI Taxonomy" id="9796"/>
    <lineage>
        <taxon>Eukaryota</taxon>
        <taxon>Metazoa</taxon>
        <taxon>Chordata</taxon>
        <taxon>Craniata</taxon>
        <taxon>Vertebrata</taxon>
        <taxon>Euteleostomi</taxon>
        <taxon>Mammalia</taxon>
        <taxon>Eutheria</taxon>
        <taxon>Laurasiatheria</taxon>
        <taxon>Perissodactyla</taxon>
        <taxon>Equidae</taxon>
        <taxon>Equus</taxon>
    </lineage>
</organism>
<reference evidence="3" key="3">
    <citation type="submission" date="2025-09" db="UniProtKB">
        <authorList>
            <consortium name="Ensembl"/>
        </authorList>
    </citation>
    <scope>IDENTIFICATION</scope>
    <source>
        <strain evidence="3">Thoroughbred</strain>
    </source>
</reference>
<name>A0A9L0S670_HORSE</name>
<dbReference type="Pfam" id="PF02994">
    <property type="entry name" value="Transposase_22"/>
    <property type="match status" value="1"/>
</dbReference>